<dbReference type="OrthoDB" id="886255at2"/>
<dbReference type="HOGENOM" id="CLU_2522921_0_0_10"/>
<dbReference type="Proteomes" id="UP000008461">
    <property type="component" value="Chromosome"/>
</dbReference>
<sequence>MKKVVSFNLNNQSEWEFIQNLLNRLSITYETLDSKNNVGQSEDSKVEEALISELYGSWPGDESSDETIQKIYNARVNTSNEIVL</sequence>
<name>F4L6M4_HALH1</name>
<evidence type="ECO:0000313" key="1">
    <source>
        <dbReference type="EMBL" id="AEE49867.1"/>
    </source>
</evidence>
<evidence type="ECO:0000313" key="2">
    <source>
        <dbReference type="Proteomes" id="UP000008461"/>
    </source>
</evidence>
<proteinExistence type="predicted"/>
<dbReference type="EMBL" id="CP002691">
    <property type="protein sequence ID" value="AEE49867.1"/>
    <property type="molecule type" value="Genomic_DNA"/>
</dbReference>
<accession>F4L6M4</accession>
<reference key="2">
    <citation type="submission" date="2011-04" db="EMBL/GenBank/DDBJ databases">
        <title>Complete sequence of chromosome of Haliscomenobacter hydrossis DSM 1100.</title>
        <authorList>
            <consortium name="US DOE Joint Genome Institute (JGI-PGF)"/>
            <person name="Lucas S."/>
            <person name="Han J."/>
            <person name="Lapidus A."/>
            <person name="Bruce D."/>
            <person name="Goodwin L."/>
            <person name="Pitluck S."/>
            <person name="Peters L."/>
            <person name="Kyrpides N."/>
            <person name="Mavromatis K."/>
            <person name="Ivanova N."/>
            <person name="Ovchinnikova G."/>
            <person name="Pagani I."/>
            <person name="Daligault H."/>
            <person name="Detter J.C."/>
            <person name="Han C."/>
            <person name="Land M."/>
            <person name="Hauser L."/>
            <person name="Markowitz V."/>
            <person name="Cheng J.-F."/>
            <person name="Hugenholtz P."/>
            <person name="Woyke T."/>
            <person name="Wu D."/>
            <person name="Verbarg S."/>
            <person name="Frueling A."/>
            <person name="Brambilla E."/>
            <person name="Klenk H.-P."/>
            <person name="Eisen J.A."/>
        </authorList>
    </citation>
    <scope>NUCLEOTIDE SEQUENCE</scope>
    <source>
        <strain>DSM 1100</strain>
    </source>
</reference>
<dbReference type="KEGG" id="hhy:Halhy_1982"/>
<dbReference type="AlphaFoldDB" id="F4L6M4"/>
<organism evidence="1 2">
    <name type="scientific">Haliscomenobacter hydrossis (strain ATCC 27775 / DSM 1100 / LMG 10767 / O)</name>
    <dbReference type="NCBI Taxonomy" id="760192"/>
    <lineage>
        <taxon>Bacteria</taxon>
        <taxon>Pseudomonadati</taxon>
        <taxon>Bacteroidota</taxon>
        <taxon>Saprospiria</taxon>
        <taxon>Saprospirales</taxon>
        <taxon>Haliscomenobacteraceae</taxon>
        <taxon>Haliscomenobacter</taxon>
    </lineage>
</organism>
<dbReference type="STRING" id="760192.Halhy_1982"/>
<keyword evidence="2" id="KW-1185">Reference proteome</keyword>
<gene>
    <name evidence="1" type="ordered locus">Halhy_1982</name>
</gene>
<reference evidence="1 2" key="1">
    <citation type="journal article" date="2011" name="Stand. Genomic Sci.">
        <title>Complete genome sequence of Haliscomenobacter hydrossis type strain (O).</title>
        <authorList>
            <consortium name="US DOE Joint Genome Institute (JGI-PGF)"/>
            <person name="Daligault H."/>
            <person name="Lapidus A."/>
            <person name="Zeytun A."/>
            <person name="Nolan M."/>
            <person name="Lucas S."/>
            <person name="Del Rio T.G."/>
            <person name="Tice H."/>
            <person name="Cheng J.F."/>
            <person name="Tapia R."/>
            <person name="Han C."/>
            <person name="Goodwin L."/>
            <person name="Pitluck S."/>
            <person name="Liolios K."/>
            <person name="Pagani I."/>
            <person name="Ivanova N."/>
            <person name="Huntemann M."/>
            <person name="Mavromatis K."/>
            <person name="Mikhailova N."/>
            <person name="Pati A."/>
            <person name="Chen A."/>
            <person name="Palaniappan K."/>
            <person name="Land M."/>
            <person name="Hauser L."/>
            <person name="Brambilla E.M."/>
            <person name="Rohde M."/>
            <person name="Verbarg S."/>
            <person name="Goker M."/>
            <person name="Bristow J."/>
            <person name="Eisen J.A."/>
            <person name="Markowitz V."/>
            <person name="Hugenholtz P."/>
            <person name="Kyrpides N.C."/>
            <person name="Klenk H.P."/>
            <person name="Woyke T."/>
        </authorList>
    </citation>
    <scope>NUCLEOTIDE SEQUENCE [LARGE SCALE GENOMIC DNA]</scope>
    <source>
        <strain evidence="2">ATCC 27775 / DSM 1100 / LMG 10767 / O</strain>
    </source>
</reference>
<protein>
    <submittedName>
        <fullName evidence="1">Uncharacterized protein</fullName>
    </submittedName>
</protein>
<dbReference type="RefSeq" id="WP_013764420.1">
    <property type="nucleotide sequence ID" value="NC_015510.1"/>
</dbReference>